<protein>
    <submittedName>
        <fullName evidence="1">Transposase</fullName>
    </submittedName>
</protein>
<dbReference type="KEGG" id="nfl:COO91_09374"/>
<geneLocation type="plasmid" evidence="2">
    <name>pnfsy04</name>
</geneLocation>
<organism evidence="1 2">
    <name type="scientific">Nostoc flagelliforme CCNUN1</name>
    <dbReference type="NCBI Taxonomy" id="2038116"/>
    <lineage>
        <taxon>Bacteria</taxon>
        <taxon>Bacillati</taxon>
        <taxon>Cyanobacteriota</taxon>
        <taxon>Cyanophyceae</taxon>
        <taxon>Nostocales</taxon>
        <taxon>Nostocaceae</taxon>
        <taxon>Nostoc</taxon>
    </lineage>
</organism>
<dbReference type="EMBL" id="CP024789">
    <property type="protein sequence ID" value="AUB43201.1"/>
    <property type="molecule type" value="Genomic_DNA"/>
</dbReference>
<keyword evidence="2" id="KW-1185">Reference proteome</keyword>
<proteinExistence type="predicted"/>
<gene>
    <name evidence="1" type="ORF">COO91_09374</name>
</gene>
<evidence type="ECO:0000313" key="2">
    <source>
        <dbReference type="Proteomes" id="UP000232003"/>
    </source>
</evidence>
<accession>A0A2K8T6A7</accession>
<reference evidence="1 2" key="1">
    <citation type="submission" date="2017-11" db="EMBL/GenBank/DDBJ databases">
        <title>Complete genome of a free-living desiccation-tolerant cyanobacterium and its photosynthetic adaptation to extreme terrestrial habitat.</title>
        <authorList>
            <person name="Shang J."/>
        </authorList>
    </citation>
    <scope>NUCLEOTIDE SEQUENCE [LARGE SCALE GENOMIC DNA]</scope>
    <source>
        <strain evidence="1 2">CCNUN1</strain>
        <plasmid evidence="2">pnfsy04</plasmid>
    </source>
</reference>
<evidence type="ECO:0000313" key="1">
    <source>
        <dbReference type="EMBL" id="AUB43201.1"/>
    </source>
</evidence>
<name>A0A2K8T6A7_9NOSO</name>
<sequence length="47" mass="5212">MSAVEAWVQAHRKILELSTGWSIGGKESSDDRLARVVEELGKQSEAR</sequence>
<dbReference type="Proteomes" id="UP000232003">
    <property type="component" value="Plasmid pNFSY04"/>
</dbReference>
<keyword evidence="1" id="KW-0614">Plasmid</keyword>
<dbReference type="RefSeq" id="WP_157816875.1">
    <property type="nucleotide sequence ID" value="NZ_CAWNNC010000005.1"/>
</dbReference>
<dbReference type="AlphaFoldDB" id="A0A2K8T6A7"/>